<organism evidence="1 2">
    <name type="scientific">Devosia nanyangense</name>
    <dbReference type="NCBI Taxonomy" id="1228055"/>
    <lineage>
        <taxon>Bacteria</taxon>
        <taxon>Pseudomonadati</taxon>
        <taxon>Pseudomonadota</taxon>
        <taxon>Alphaproteobacteria</taxon>
        <taxon>Hyphomicrobiales</taxon>
        <taxon>Devosiaceae</taxon>
        <taxon>Devosia</taxon>
    </lineage>
</organism>
<dbReference type="Gene3D" id="3.40.50.1240">
    <property type="entry name" value="Phosphoglycerate mutase-like"/>
    <property type="match status" value="1"/>
</dbReference>
<dbReference type="AlphaFoldDB" id="A0A933NZ81"/>
<evidence type="ECO:0000313" key="1">
    <source>
        <dbReference type="EMBL" id="MBI4922806.1"/>
    </source>
</evidence>
<protein>
    <submittedName>
        <fullName evidence="1">Histidine phosphatase family protein</fullName>
    </submittedName>
</protein>
<dbReference type="SUPFAM" id="SSF53254">
    <property type="entry name" value="Phosphoglycerate mutase-like"/>
    <property type="match status" value="1"/>
</dbReference>
<accession>A0A933NZ81</accession>
<dbReference type="PANTHER" id="PTHR47623:SF1">
    <property type="entry name" value="OS09G0287300 PROTEIN"/>
    <property type="match status" value="1"/>
</dbReference>
<proteinExistence type="predicted"/>
<dbReference type="InterPro" id="IPR013078">
    <property type="entry name" value="His_Pase_superF_clade-1"/>
</dbReference>
<dbReference type="EMBL" id="JACRAF010000038">
    <property type="protein sequence ID" value="MBI4922806.1"/>
    <property type="molecule type" value="Genomic_DNA"/>
</dbReference>
<name>A0A933NZ81_9HYPH</name>
<evidence type="ECO:0000313" key="2">
    <source>
        <dbReference type="Proteomes" id="UP000782610"/>
    </source>
</evidence>
<dbReference type="Proteomes" id="UP000782610">
    <property type="component" value="Unassembled WGS sequence"/>
</dbReference>
<dbReference type="PANTHER" id="PTHR47623">
    <property type="entry name" value="OS09G0287300 PROTEIN"/>
    <property type="match status" value="1"/>
</dbReference>
<gene>
    <name evidence="1" type="ORF">HY834_13755</name>
</gene>
<reference evidence="1" key="1">
    <citation type="submission" date="2020-07" db="EMBL/GenBank/DDBJ databases">
        <title>Huge and variable diversity of episymbiotic CPR bacteria and DPANN archaea in groundwater ecosystems.</title>
        <authorList>
            <person name="He C.Y."/>
            <person name="Keren R."/>
            <person name="Whittaker M."/>
            <person name="Farag I.F."/>
            <person name="Doudna J."/>
            <person name="Cate J.H.D."/>
            <person name="Banfield J.F."/>
        </authorList>
    </citation>
    <scope>NUCLEOTIDE SEQUENCE</scope>
    <source>
        <strain evidence="1">NC_groundwater_1586_Pr3_B-0.1um_66_15</strain>
    </source>
</reference>
<dbReference type="SMART" id="SM00855">
    <property type="entry name" value="PGAM"/>
    <property type="match status" value="1"/>
</dbReference>
<dbReference type="CDD" id="cd07067">
    <property type="entry name" value="HP_PGM_like"/>
    <property type="match status" value="1"/>
</dbReference>
<sequence>MRELLLFRHAKSSWDDPRLTDKERPLAARGRRAAAAMARSLAGLALVPDLVLCSGAKRAQQTLDIANAEWSPAPDTRRIDALYGVMDSDYLAIVAGEGGSARRLMLVGHNPAIQETALVLAGSGDPDLIARVARKFPTASVAVLMFDLEDWSAITAGSGRFDAFLQPPRDQE</sequence>
<dbReference type="Pfam" id="PF00300">
    <property type="entry name" value="His_Phos_1"/>
    <property type="match status" value="1"/>
</dbReference>
<comment type="caution">
    <text evidence="1">The sequence shown here is derived from an EMBL/GenBank/DDBJ whole genome shotgun (WGS) entry which is preliminary data.</text>
</comment>
<dbReference type="InterPro" id="IPR029033">
    <property type="entry name" value="His_PPase_superfam"/>
</dbReference>